<sequence length="102" mass="11580">MKPNHLQQCELCGRAGVETTLHHLTPKELGGTFLPTANLCIPCHKQIHHLYTNKQLVEQQLNTIEALQHDPAISSFIKWIRKQPAGTIPRSRKSRNVRAKGR</sequence>
<organism evidence="1 2">
    <name type="scientific">Paenibacillus lacisoli</name>
    <dbReference type="NCBI Taxonomy" id="3064525"/>
    <lineage>
        <taxon>Bacteria</taxon>
        <taxon>Bacillati</taxon>
        <taxon>Bacillota</taxon>
        <taxon>Bacilli</taxon>
        <taxon>Bacillales</taxon>
        <taxon>Paenibacillaceae</taxon>
        <taxon>Paenibacillus</taxon>
    </lineage>
</organism>
<reference evidence="1 2" key="1">
    <citation type="submission" date="2023-07" db="EMBL/GenBank/DDBJ databases">
        <title>Paenibacillus sp. JX-17 nov. isolated from soil.</title>
        <authorList>
            <person name="Wan Y."/>
            <person name="Liu B."/>
        </authorList>
    </citation>
    <scope>NUCLEOTIDE SEQUENCE [LARGE SCALE GENOMIC DNA]</scope>
    <source>
        <strain evidence="1 2">JX-17</strain>
    </source>
</reference>
<name>A0ABT9C6I7_9BACL</name>
<evidence type="ECO:0000313" key="2">
    <source>
        <dbReference type="Proteomes" id="UP001240171"/>
    </source>
</evidence>
<gene>
    <name evidence="1" type="ORF">Q5741_00440</name>
</gene>
<dbReference type="GO" id="GO:0004519">
    <property type="term" value="F:endonuclease activity"/>
    <property type="evidence" value="ECO:0007669"/>
    <property type="project" value="UniProtKB-KW"/>
</dbReference>
<proteinExistence type="predicted"/>
<protein>
    <submittedName>
        <fullName evidence="1">HNH endonuclease</fullName>
    </submittedName>
</protein>
<dbReference type="PANTHER" id="PTHR37827:SF1">
    <property type="entry name" value="HNH DOMAIN-CONTAINING PROTEIN"/>
    <property type="match status" value="1"/>
</dbReference>
<dbReference type="Proteomes" id="UP001240171">
    <property type="component" value="Unassembled WGS sequence"/>
</dbReference>
<dbReference type="RefSeq" id="WP_305022074.1">
    <property type="nucleotide sequence ID" value="NZ_JAUQTB010000001.1"/>
</dbReference>
<comment type="caution">
    <text evidence="1">The sequence shown here is derived from an EMBL/GenBank/DDBJ whole genome shotgun (WGS) entry which is preliminary data.</text>
</comment>
<keyword evidence="2" id="KW-1185">Reference proteome</keyword>
<keyword evidence="1" id="KW-0540">Nuclease</keyword>
<dbReference type="EMBL" id="JAUQTB010000001">
    <property type="protein sequence ID" value="MDO7904875.1"/>
    <property type="molecule type" value="Genomic_DNA"/>
</dbReference>
<keyword evidence="1" id="KW-0378">Hydrolase</keyword>
<accession>A0ABT9C6I7</accession>
<keyword evidence="1" id="KW-0255">Endonuclease</keyword>
<evidence type="ECO:0000313" key="1">
    <source>
        <dbReference type="EMBL" id="MDO7904875.1"/>
    </source>
</evidence>
<dbReference type="PANTHER" id="PTHR37827">
    <property type="entry name" value="TUDOR DOMAIN-CONTAINING PROTEIN"/>
    <property type="match status" value="1"/>
</dbReference>